<dbReference type="Gene3D" id="2.40.160.180">
    <property type="entry name" value="Carbohydrate-selective porin OprB"/>
    <property type="match status" value="1"/>
</dbReference>
<reference evidence="5" key="1">
    <citation type="submission" date="2020-03" db="EMBL/GenBank/DDBJ databases">
        <title>Complete genome sequence of sulfur-oxidizing bacterium skT11.</title>
        <authorList>
            <person name="Kanda M."/>
            <person name="Kojima H."/>
            <person name="Fukui M."/>
        </authorList>
    </citation>
    <scope>NUCLEOTIDE SEQUENCE [LARGE SCALE GENOMIC DNA]</scope>
    <source>
        <strain evidence="5">skT11</strain>
    </source>
</reference>
<evidence type="ECO:0000256" key="1">
    <source>
        <dbReference type="ARBA" id="ARBA00008769"/>
    </source>
</evidence>
<dbReference type="Pfam" id="PF04966">
    <property type="entry name" value="OprB"/>
    <property type="match status" value="1"/>
</dbReference>
<comment type="similarity">
    <text evidence="1 2">Belongs to the OprB family.</text>
</comment>
<gene>
    <name evidence="4" type="ORF">SKTS_09280</name>
</gene>
<feature type="coiled-coil region" evidence="3">
    <location>
        <begin position="31"/>
        <end position="94"/>
    </location>
</feature>
<evidence type="ECO:0000313" key="5">
    <source>
        <dbReference type="Proteomes" id="UP000502260"/>
    </source>
</evidence>
<dbReference type="GO" id="GO:0015288">
    <property type="term" value="F:porin activity"/>
    <property type="evidence" value="ECO:0007669"/>
    <property type="project" value="InterPro"/>
</dbReference>
<keyword evidence="5" id="KW-1185">Reference proteome</keyword>
<name>A0A6F8VAP9_9PROT</name>
<keyword evidence="2" id="KW-0732">Signal</keyword>
<dbReference type="PANTHER" id="PTHR37944:SF1">
    <property type="entry name" value="PORIN B"/>
    <property type="match status" value="1"/>
</dbReference>
<dbReference type="InterPro" id="IPR007049">
    <property type="entry name" value="Carb-sel_porin_OprB"/>
</dbReference>
<feature type="signal peptide" evidence="2">
    <location>
        <begin position="1"/>
        <end position="26"/>
    </location>
</feature>
<evidence type="ECO:0000313" key="4">
    <source>
        <dbReference type="EMBL" id="BCB26042.1"/>
    </source>
</evidence>
<dbReference type="PANTHER" id="PTHR37944">
    <property type="entry name" value="PORIN B"/>
    <property type="match status" value="1"/>
</dbReference>
<dbReference type="Proteomes" id="UP000502260">
    <property type="component" value="Chromosome"/>
</dbReference>
<proteinExistence type="inferred from homology"/>
<keyword evidence="3" id="KW-0175">Coiled coil</keyword>
<dbReference type="GO" id="GO:0016020">
    <property type="term" value="C:membrane"/>
    <property type="evidence" value="ECO:0007669"/>
    <property type="project" value="InterPro"/>
</dbReference>
<evidence type="ECO:0000256" key="2">
    <source>
        <dbReference type="RuleBase" id="RU363072"/>
    </source>
</evidence>
<protein>
    <submittedName>
        <fullName evidence="4">Uncharacterized protein</fullName>
    </submittedName>
</protein>
<sequence length="511" mass="55373">MLPFKPKYLAAALAGIMLASSLPAHAAEPSQSELLKELRRLSERMEKLEARNAELERKAQITPATSEAELAQRVKALEENNARMETALDSERLSDEDPEVISRLKDIEFRTLSMQKQARMIESLEGVTAGASLTMVAQSANKTAVAAGSAGSALNYRGDVSVTLPGGEIGNAAGRIFAQFRLGQGNGLALNNTLSSTPNSTAFSLTNPDDSSAMLAQAWYQLDVPLPLGGHKPNSREHLEINFGKMDPFVFFDQNTAADDESVKFLNNAFVHNPLLDSGGDAGVDAYGFTPGVRIAYHNETQKPEWWRASMGVFGAGKGAGYDHSFSAPFVIGQLEFGRKFLGGLDGTYRLYAWRNGQSIAFQNEFDSTIERHSGVGASIDQRIGDATTIFGRYGKNLSGKVRFDQALTLGAEFGGNYWNRSADAIGVALGWLRTSKNFRDNSATMDADADGNPDFGYTATGAEQLAEIYYRTRLNKNLELTPDFQLIRHPGGDQSAASAKVLGLRAKVSF</sequence>
<organism evidence="4 5">
    <name type="scientific">Sulfurimicrobium lacus</name>
    <dbReference type="NCBI Taxonomy" id="2715678"/>
    <lineage>
        <taxon>Bacteria</taxon>
        <taxon>Pseudomonadati</taxon>
        <taxon>Pseudomonadota</taxon>
        <taxon>Betaproteobacteria</taxon>
        <taxon>Nitrosomonadales</taxon>
        <taxon>Sulfuricellaceae</taxon>
        <taxon>Sulfurimicrobium</taxon>
    </lineage>
</organism>
<evidence type="ECO:0000256" key="3">
    <source>
        <dbReference type="SAM" id="Coils"/>
    </source>
</evidence>
<dbReference type="InterPro" id="IPR038673">
    <property type="entry name" value="OprB_sf"/>
</dbReference>
<dbReference type="RefSeq" id="WP_173061086.1">
    <property type="nucleotide sequence ID" value="NZ_AP022853.1"/>
</dbReference>
<dbReference type="EMBL" id="AP022853">
    <property type="protein sequence ID" value="BCB26042.1"/>
    <property type="molecule type" value="Genomic_DNA"/>
</dbReference>
<feature type="chain" id="PRO_5026373547" evidence="2">
    <location>
        <begin position="27"/>
        <end position="511"/>
    </location>
</feature>
<accession>A0A6F8VAP9</accession>
<dbReference type="GO" id="GO:0008643">
    <property type="term" value="P:carbohydrate transport"/>
    <property type="evidence" value="ECO:0007669"/>
    <property type="project" value="InterPro"/>
</dbReference>
<dbReference type="KEGG" id="slac:SKTS_09280"/>
<dbReference type="InterPro" id="IPR052932">
    <property type="entry name" value="OprB_Porin"/>
</dbReference>
<dbReference type="AlphaFoldDB" id="A0A6F8VAP9"/>